<dbReference type="Gene3D" id="3.30.590.20">
    <property type="match status" value="1"/>
</dbReference>
<dbReference type="Proteomes" id="UP000198718">
    <property type="component" value="Unassembled WGS sequence"/>
</dbReference>
<evidence type="ECO:0000256" key="1">
    <source>
        <dbReference type="ARBA" id="ARBA00022598"/>
    </source>
</evidence>
<comment type="similarity">
    <text evidence="5">Belongs to the glutamate--cysteine ligase type 2 family. EgtA subfamily.</text>
</comment>
<dbReference type="AlphaFoldDB" id="A0A1G9F8R8"/>
<accession>A0A1G9F8R8</accession>
<evidence type="ECO:0000256" key="2">
    <source>
        <dbReference type="ARBA" id="ARBA00022741"/>
    </source>
</evidence>
<dbReference type="InterPro" id="IPR014746">
    <property type="entry name" value="Gln_synth/guanido_kin_cat_dom"/>
</dbReference>
<keyword evidence="7" id="KW-1185">Reference proteome</keyword>
<dbReference type="Pfam" id="PF04107">
    <property type="entry name" value="GCS2"/>
    <property type="match status" value="1"/>
</dbReference>
<dbReference type="EMBL" id="FNFP01000004">
    <property type="protein sequence ID" value="SDK84738.1"/>
    <property type="molecule type" value="Genomic_DNA"/>
</dbReference>
<keyword evidence="1 5" id="KW-0436">Ligase</keyword>
<comment type="catalytic activity">
    <reaction evidence="4 5">
        <text>L-cysteine + L-glutamate + ATP = gamma-L-glutamyl-L-cysteine + ADP + phosphate + H(+)</text>
        <dbReference type="Rhea" id="RHEA:13285"/>
        <dbReference type="ChEBI" id="CHEBI:15378"/>
        <dbReference type="ChEBI" id="CHEBI:29985"/>
        <dbReference type="ChEBI" id="CHEBI:30616"/>
        <dbReference type="ChEBI" id="CHEBI:35235"/>
        <dbReference type="ChEBI" id="CHEBI:43474"/>
        <dbReference type="ChEBI" id="CHEBI:58173"/>
        <dbReference type="ChEBI" id="CHEBI:456216"/>
        <dbReference type="EC" id="6.3.2.2"/>
    </reaction>
</comment>
<organism evidence="6 7">
    <name type="scientific">Natronincola ferrireducens</name>
    <dbReference type="NCBI Taxonomy" id="393762"/>
    <lineage>
        <taxon>Bacteria</taxon>
        <taxon>Bacillati</taxon>
        <taxon>Bacillota</taxon>
        <taxon>Clostridia</taxon>
        <taxon>Peptostreptococcales</taxon>
        <taxon>Natronincolaceae</taxon>
        <taxon>Natronincola</taxon>
    </lineage>
</organism>
<dbReference type="GO" id="GO:0004357">
    <property type="term" value="F:glutamate-cysteine ligase activity"/>
    <property type="evidence" value="ECO:0007669"/>
    <property type="project" value="UniProtKB-UniRule"/>
</dbReference>
<dbReference type="InterPro" id="IPR035434">
    <property type="entry name" value="GCL_bact_plant"/>
</dbReference>
<dbReference type="InterPro" id="IPR006336">
    <property type="entry name" value="GCS2"/>
</dbReference>
<dbReference type="GO" id="GO:0006750">
    <property type="term" value="P:glutathione biosynthetic process"/>
    <property type="evidence" value="ECO:0007669"/>
    <property type="project" value="UniProtKB-UniRule"/>
</dbReference>
<evidence type="ECO:0000313" key="6">
    <source>
        <dbReference type="EMBL" id="SDK84738.1"/>
    </source>
</evidence>
<dbReference type="PANTHER" id="PTHR34378:SF1">
    <property type="entry name" value="GLUTAMATE--CYSTEINE LIGASE, CHLOROPLASTIC"/>
    <property type="match status" value="1"/>
</dbReference>
<dbReference type="PANTHER" id="PTHR34378">
    <property type="entry name" value="GLUTAMATE--CYSTEINE LIGASE, CHLOROPLASTIC"/>
    <property type="match status" value="1"/>
</dbReference>
<protein>
    <recommendedName>
        <fullName evidence="5">Glutamate--cysteine ligase</fullName>
        <ecNumber evidence="5">6.3.2.2</ecNumber>
    </recommendedName>
</protein>
<keyword evidence="2 5" id="KW-0547">Nucleotide-binding</keyword>
<sequence length="439" mass="50197">MDQDQQANRIIEFIKGGEKPKRDFKIGVELEHIVVRKEDFQSITYYEEKGIESILKNLIPQGYKPNYEGDYVIGLEGKDEVITLEPGGQLEISIRPCSTIKEVEDIYLAFLKKIIPILEKENQLLMAIGYHPKTSIKDIPFNPKGRYKHMADYLITKGKYAHNMMKGTASLQVVIDYENQEDFMKKFRVANFLSPLFHLITDNAPIFEGKVYQDNSVRSTIWENMDKDRSGIVPGALQEDFGYKAYAQYILNTPPIFIIKNGEVITTHNKKTKELIDFYRATDEEIDHILSMVFPDVRARQYIEIRMGDTLPYPLSMAYVALIKGIFYNDVALAYLYEMAKGTEEEKVYRAKENIGKKGFEGSFKCKTAGDFIPILFDLARKGLDQEERKYLEGLEALALKHANPAQVLKARIASVGDEALGWCSLNKYGRGIDSDSKK</sequence>
<evidence type="ECO:0000256" key="4">
    <source>
        <dbReference type="ARBA" id="ARBA00048819"/>
    </source>
</evidence>
<evidence type="ECO:0000256" key="5">
    <source>
        <dbReference type="PIRNR" id="PIRNR017901"/>
    </source>
</evidence>
<dbReference type="EC" id="6.3.2.2" evidence="5"/>
<dbReference type="RefSeq" id="WP_090553666.1">
    <property type="nucleotide sequence ID" value="NZ_FNFP01000004.1"/>
</dbReference>
<dbReference type="STRING" id="393762.SAMN05660472_02120"/>
<keyword evidence="3 5" id="KW-0067">ATP-binding</keyword>
<dbReference type="PIRSF" id="PIRSF017901">
    <property type="entry name" value="GCL"/>
    <property type="match status" value="1"/>
</dbReference>
<gene>
    <name evidence="6" type="ORF">SAMN05660472_02120</name>
</gene>
<evidence type="ECO:0000313" key="7">
    <source>
        <dbReference type="Proteomes" id="UP000198718"/>
    </source>
</evidence>
<comment type="function">
    <text evidence="5">Catalyzes the synthesis of gamma-glutamylcysteine (gamma-GC).</text>
</comment>
<evidence type="ECO:0000256" key="3">
    <source>
        <dbReference type="ARBA" id="ARBA00022840"/>
    </source>
</evidence>
<dbReference type="OrthoDB" id="9780152at2"/>
<dbReference type="SUPFAM" id="SSF55931">
    <property type="entry name" value="Glutamine synthetase/guanido kinase"/>
    <property type="match status" value="1"/>
</dbReference>
<dbReference type="GO" id="GO:0005524">
    <property type="term" value="F:ATP binding"/>
    <property type="evidence" value="ECO:0007669"/>
    <property type="project" value="UniProtKB-UniRule"/>
</dbReference>
<proteinExistence type="inferred from homology"/>
<name>A0A1G9F8R8_9FIRM</name>
<reference evidence="6 7" key="1">
    <citation type="submission" date="2016-10" db="EMBL/GenBank/DDBJ databases">
        <authorList>
            <person name="de Groot N.N."/>
        </authorList>
    </citation>
    <scope>NUCLEOTIDE SEQUENCE [LARGE SCALE GENOMIC DNA]</scope>
    <source>
        <strain evidence="6 7">DSM 18346</strain>
    </source>
</reference>